<proteinExistence type="predicted"/>
<sequence>MAIKRGTISVIIPVYNGISWLECCVRSVLAQTWMDLEVLILDDSSTDGTGQLARKLAEEDGRIRVISREKRGVSSARNQGIEESRGEYVTFVDADDRIDRKMLEVLHEVLKKTGCDLALCGYRAWDGKEGGKTGKDRIAGIAGIEEKSPEIRNYSAKTASPDEYLSDYLLRGSARCWSVLYRREAIGGVRFREDLTIGEDMLFLMELLPNIRRVGITDYPGYDYRINPAGAMLRPFSPSYMDEIKSWRRAREIVAKRAPSRLPRADAILAVSAMLAAGKLACLPAGERRRYADCAAECRSAVKAALKTPGARRELPPGYGVKTALFSACPQGYLNLYHLWKRGSTP</sequence>
<evidence type="ECO:0000259" key="3">
    <source>
        <dbReference type="Pfam" id="PF00535"/>
    </source>
</evidence>
<evidence type="ECO:0000256" key="2">
    <source>
        <dbReference type="ARBA" id="ARBA00022679"/>
    </source>
</evidence>
<reference evidence="4" key="1">
    <citation type="journal article" date="2021" name="PeerJ">
        <title>Extensive microbial diversity within the chicken gut microbiome revealed by metagenomics and culture.</title>
        <authorList>
            <person name="Gilroy R."/>
            <person name="Ravi A."/>
            <person name="Getino M."/>
            <person name="Pursley I."/>
            <person name="Horton D.L."/>
            <person name="Alikhan N.F."/>
            <person name="Baker D."/>
            <person name="Gharbi K."/>
            <person name="Hall N."/>
            <person name="Watson M."/>
            <person name="Adriaenssens E.M."/>
            <person name="Foster-Nyarko E."/>
            <person name="Jarju S."/>
            <person name="Secka A."/>
            <person name="Antonio M."/>
            <person name="Oren A."/>
            <person name="Chaudhuri R.R."/>
            <person name="La Ragione R."/>
            <person name="Hildebrand F."/>
            <person name="Pallen M.J."/>
        </authorList>
    </citation>
    <scope>NUCLEOTIDE SEQUENCE</scope>
    <source>
        <strain evidence="4">USAMLcec3-2134</strain>
    </source>
</reference>
<dbReference type="PANTHER" id="PTHR22916">
    <property type="entry name" value="GLYCOSYLTRANSFERASE"/>
    <property type="match status" value="1"/>
</dbReference>
<organism evidence="4 5">
    <name type="scientific">Candidatus Eisenbergiella merdigallinarum</name>
    <dbReference type="NCBI Taxonomy" id="2838552"/>
    <lineage>
        <taxon>Bacteria</taxon>
        <taxon>Bacillati</taxon>
        <taxon>Bacillota</taxon>
        <taxon>Clostridia</taxon>
        <taxon>Lachnospirales</taxon>
        <taxon>Lachnospiraceae</taxon>
        <taxon>Eisenbergiella</taxon>
    </lineage>
</organism>
<dbReference type="Gene3D" id="3.90.550.10">
    <property type="entry name" value="Spore Coat Polysaccharide Biosynthesis Protein SpsA, Chain A"/>
    <property type="match status" value="1"/>
</dbReference>
<evidence type="ECO:0000313" key="4">
    <source>
        <dbReference type="EMBL" id="HJB91123.1"/>
    </source>
</evidence>
<reference evidence="4" key="2">
    <citation type="submission" date="2021-04" db="EMBL/GenBank/DDBJ databases">
        <authorList>
            <person name="Gilroy R."/>
        </authorList>
    </citation>
    <scope>NUCLEOTIDE SEQUENCE</scope>
    <source>
        <strain evidence="4">USAMLcec3-2134</strain>
    </source>
</reference>
<evidence type="ECO:0000313" key="5">
    <source>
        <dbReference type="Proteomes" id="UP000886883"/>
    </source>
</evidence>
<gene>
    <name evidence="4" type="ORF">H9763_06595</name>
</gene>
<keyword evidence="2 4" id="KW-0808">Transferase</keyword>
<dbReference type="GO" id="GO:0016757">
    <property type="term" value="F:glycosyltransferase activity"/>
    <property type="evidence" value="ECO:0007669"/>
    <property type="project" value="UniProtKB-KW"/>
</dbReference>
<accession>A0A9D2MQJ2</accession>
<dbReference type="Pfam" id="PF00535">
    <property type="entry name" value="Glycos_transf_2"/>
    <property type="match status" value="1"/>
</dbReference>
<comment type="caution">
    <text evidence="4">The sequence shown here is derived from an EMBL/GenBank/DDBJ whole genome shotgun (WGS) entry which is preliminary data.</text>
</comment>
<dbReference type="PANTHER" id="PTHR22916:SF51">
    <property type="entry name" value="GLYCOSYLTRANSFERASE EPSH-RELATED"/>
    <property type="match status" value="1"/>
</dbReference>
<keyword evidence="1 4" id="KW-0328">Glycosyltransferase</keyword>
<dbReference type="AlphaFoldDB" id="A0A9D2MQJ2"/>
<evidence type="ECO:0000256" key="1">
    <source>
        <dbReference type="ARBA" id="ARBA00022676"/>
    </source>
</evidence>
<dbReference type="Proteomes" id="UP000886883">
    <property type="component" value="Unassembled WGS sequence"/>
</dbReference>
<dbReference type="InterPro" id="IPR029044">
    <property type="entry name" value="Nucleotide-diphossugar_trans"/>
</dbReference>
<dbReference type="InterPro" id="IPR001173">
    <property type="entry name" value="Glyco_trans_2-like"/>
</dbReference>
<dbReference type="CDD" id="cd00761">
    <property type="entry name" value="Glyco_tranf_GTA_type"/>
    <property type="match status" value="1"/>
</dbReference>
<name>A0A9D2MQJ2_9FIRM</name>
<dbReference type="EC" id="2.4.-.-" evidence="4"/>
<dbReference type="EMBL" id="DWXE01000022">
    <property type="protein sequence ID" value="HJB91123.1"/>
    <property type="molecule type" value="Genomic_DNA"/>
</dbReference>
<protein>
    <submittedName>
        <fullName evidence="4">Glycosyltransferase</fullName>
        <ecNumber evidence="4">2.4.-.-</ecNumber>
    </submittedName>
</protein>
<dbReference type="SUPFAM" id="SSF53448">
    <property type="entry name" value="Nucleotide-diphospho-sugar transferases"/>
    <property type="match status" value="1"/>
</dbReference>
<feature type="domain" description="Glycosyltransferase 2-like" evidence="3">
    <location>
        <begin position="9"/>
        <end position="148"/>
    </location>
</feature>